<dbReference type="KEGG" id="ngr:NAEGRDRAFT_77774"/>
<dbReference type="PANTHER" id="PTHR12226:SF2">
    <property type="entry name" value="MANNOSE-P-DOLICHOL UTILIZATION DEFECT 1 PROTEIN"/>
    <property type="match status" value="1"/>
</dbReference>
<feature type="transmembrane region" description="Helical" evidence="10">
    <location>
        <begin position="171"/>
        <end position="191"/>
    </location>
</feature>
<feature type="transmembrane region" description="Helical" evidence="10">
    <location>
        <begin position="57"/>
        <end position="80"/>
    </location>
</feature>
<evidence type="ECO:0000256" key="9">
    <source>
        <dbReference type="SAM" id="MobiDB-lite"/>
    </source>
</evidence>
<dbReference type="EMBL" id="GG738845">
    <property type="protein sequence ID" value="EFC50760.1"/>
    <property type="molecule type" value="Genomic_DNA"/>
</dbReference>
<sequence>MSEFVQQFLNSEKCAESLFAADCLKLILSKLLGTLVILGSVLYKVPQIITIMKKSSVEGLSALMFILEIYSQVITLGYNYRSGYPFSTYGEYIFMIIQNIIILVFFFVYSKKNDIVFSFSSVAFPVFFYFVIFDTIYVTETVIGSLFALTLPLFIFSRVPQIIKNFSQGGVGALSFSTTFMQVAGSSARLFTTLQEVDDQLMLITAGLAVALNGIIMAQIIYYNMIKGNTTTTTSTEKPESSTAASTTPKKKKSAKIE</sequence>
<keyword evidence="4" id="KW-0677">Repeat</keyword>
<dbReference type="OrthoDB" id="271506at2759"/>
<evidence type="ECO:0000313" key="11">
    <source>
        <dbReference type="EMBL" id="EFC50760.1"/>
    </source>
</evidence>
<dbReference type="GO" id="GO:0016020">
    <property type="term" value="C:membrane"/>
    <property type="evidence" value="ECO:0007669"/>
    <property type="project" value="UniProtKB-SubCell"/>
</dbReference>
<dbReference type="eggNOG" id="KOG3211">
    <property type="taxonomic scope" value="Eukaryota"/>
</dbReference>
<keyword evidence="6 8" id="KW-0472">Membrane</keyword>
<proteinExistence type="inferred from homology"/>
<keyword evidence="3 8" id="KW-0812">Transmembrane</keyword>
<dbReference type="InterPro" id="IPR006603">
    <property type="entry name" value="PQ-loop_rpt"/>
</dbReference>
<feature type="compositionally biased region" description="Basic residues" evidence="9">
    <location>
        <begin position="249"/>
        <end position="258"/>
    </location>
</feature>
<evidence type="ECO:0000256" key="10">
    <source>
        <dbReference type="SAM" id="Phobius"/>
    </source>
</evidence>
<protein>
    <recommendedName>
        <fullName evidence="8">Mannose-P-dolichol utilization defect 1 protein homolog</fullName>
    </recommendedName>
</protein>
<comment type="similarity">
    <text evidence="7 8">Belongs to the MPDU1 (TC 2.A.43.3) family.</text>
</comment>
<dbReference type="PIRSF" id="PIRSF023381">
    <property type="entry name" value="MannP-dilichol_defect-1p"/>
    <property type="match status" value="1"/>
</dbReference>
<comment type="subcellular location">
    <subcellularLocation>
        <location evidence="1 8">Membrane</location>
        <topology evidence="1 8">Multi-pass membrane protein</topology>
    </subcellularLocation>
</comment>
<feature type="compositionally biased region" description="Low complexity" evidence="9">
    <location>
        <begin position="232"/>
        <end position="248"/>
    </location>
</feature>
<evidence type="ECO:0000256" key="1">
    <source>
        <dbReference type="ARBA" id="ARBA00004141"/>
    </source>
</evidence>
<evidence type="ECO:0000256" key="6">
    <source>
        <dbReference type="ARBA" id="ARBA00023136"/>
    </source>
</evidence>
<keyword evidence="2" id="KW-0813">Transport</keyword>
<dbReference type="Pfam" id="PF04193">
    <property type="entry name" value="PQ-loop"/>
    <property type="match status" value="2"/>
</dbReference>
<evidence type="ECO:0000256" key="4">
    <source>
        <dbReference type="ARBA" id="ARBA00022737"/>
    </source>
</evidence>
<evidence type="ECO:0000313" key="12">
    <source>
        <dbReference type="Proteomes" id="UP000006671"/>
    </source>
</evidence>
<evidence type="ECO:0000256" key="8">
    <source>
        <dbReference type="PIRNR" id="PIRNR023381"/>
    </source>
</evidence>
<feature type="region of interest" description="Disordered" evidence="9">
    <location>
        <begin position="232"/>
        <end position="258"/>
    </location>
</feature>
<gene>
    <name evidence="11" type="ORF">NAEGRDRAFT_77774</name>
</gene>
<reference evidence="11 12" key="1">
    <citation type="journal article" date="2010" name="Cell">
        <title>The genome of Naegleria gruberi illuminates early eukaryotic versatility.</title>
        <authorList>
            <person name="Fritz-Laylin L.K."/>
            <person name="Prochnik S.E."/>
            <person name="Ginger M.L."/>
            <person name="Dacks J.B."/>
            <person name="Carpenter M.L."/>
            <person name="Field M.C."/>
            <person name="Kuo A."/>
            <person name="Paredez A."/>
            <person name="Chapman J."/>
            <person name="Pham J."/>
            <person name="Shu S."/>
            <person name="Neupane R."/>
            <person name="Cipriano M."/>
            <person name="Mancuso J."/>
            <person name="Tu H."/>
            <person name="Salamov A."/>
            <person name="Lindquist E."/>
            <person name="Shapiro H."/>
            <person name="Lucas S."/>
            <person name="Grigoriev I.V."/>
            <person name="Cande W.Z."/>
            <person name="Fulton C."/>
            <person name="Rokhsar D.S."/>
            <person name="Dawson S.C."/>
        </authorList>
    </citation>
    <scope>NUCLEOTIDE SEQUENCE [LARGE SCALE GENOMIC DNA]</scope>
    <source>
        <strain evidence="11 12">NEG-M</strain>
    </source>
</reference>
<dbReference type="InParanoid" id="D2UYA1"/>
<dbReference type="PANTHER" id="PTHR12226">
    <property type="entry name" value="MANNOSE-P-DOLICHOL UTILIZATION DEFECT 1 LEC35 -RELATED"/>
    <property type="match status" value="1"/>
</dbReference>
<dbReference type="InterPro" id="IPR016817">
    <property type="entry name" value="MannP-dilichol_defect-1"/>
</dbReference>
<keyword evidence="12" id="KW-1185">Reference proteome</keyword>
<evidence type="ECO:0000256" key="7">
    <source>
        <dbReference type="ARBA" id="ARBA00038475"/>
    </source>
</evidence>
<feature type="transmembrane region" description="Helical" evidence="10">
    <location>
        <begin position="116"/>
        <end position="136"/>
    </location>
</feature>
<feature type="transmembrane region" description="Helical" evidence="10">
    <location>
        <begin position="27"/>
        <end position="45"/>
    </location>
</feature>
<dbReference type="RefSeq" id="XP_002683504.1">
    <property type="nucleotide sequence ID" value="XM_002683458.1"/>
</dbReference>
<dbReference type="Gene3D" id="1.20.1280.290">
    <property type="match status" value="2"/>
</dbReference>
<feature type="transmembrane region" description="Helical" evidence="10">
    <location>
        <begin position="142"/>
        <end position="159"/>
    </location>
</feature>
<accession>D2UYA1</accession>
<dbReference type="STRING" id="5762.D2UYA1"/>
<dbReference type="AlphaFoldDB" id="D2UYA1"/>
<feature type="transmembrane region" description="Helical" evidence="10">
    <location>
        <begin position="203"/>
        <end position="223"/>
    </location>
</feature>
<evidence type="ECO:0000256" key="5">
    <source>
        <dbReference type="ARBA" id="ARBA00022989"/>
    </source>
</evidence>
<name>D2UYA1_NAEGR</name>
<feature type="transmembrane region" description="Helical" evidence="10">
    <location>
        <begin position="92"/>
        <end position="109"/>
    </location>
</feature>
<keyword evidence="5 8" id="KW-1133">Transmembrane helix</keyword>
<dbReference type="SMART" id="SM00679">
    <property type="entry name" value="CTNS"/>
    <property type="match status" value="2"/>
</dbReference>
<evidence type="ECO:0000256" key="2">
    <source>
        <dbReference type="ARBA" id="ARBA00022448"/>
    </source>
</evidence>
<dbReference type="VEuPathDB" id="AmoebaDB:NAEGRDRAFT_77774"/>
<evidence type="ECO:0000256" key="3">
    <source>
        <dbReference type="ARBA" id="ARBA00022692"/>
    </source>
</evidence>
<organism evidence="12">
    <name type="scientific">Naegleria gruberi</name>
    <name type="common">Amoeba</name>
    <dbReference type="NCBI Taxonomy" id="5762"/>
    <lineage>
        <taxon>Eukaryota</taxon>
        <taxon>Discoba</taxon>
        <taxon>Heterolobosea</taxon>
        <taxon>Tetramitia</taxon>
        <taxon>Eutetramitia</taxon>
        <taxon>Vahlkampfiidae</taxon>
        <taxon>Naegleria</taxon>
    </lineage>
</organism>
<dbReference type="Proteomes" id="UP000006671">
    <property type="component" value="Unassembled WGS sequence"/>
</dbReference>
<dbReference type="GeneID" id="8859083"/>